<protein>
    <recommendedName>
        <fullName evidence="3">Dual-action HEIGH metallo-peptidase</fullName>
    </recommendedName>
</protein>
<evidence type="ECO:0008006" key="3">
    <source>
        <dbReference type="Google" id="ProtNLM"/>
    </source>
</evidence>
<dbReference type="Proteomes" id="UP000184231">
    <property type="component" value="Unassembled WGS sequence"/>
</dbReference>
<dbReference type="OrthoDB" id="5917617at2"/>
<proteinExistence type="predicted"/>
<organism evidence="1 2">
    <name type="scientific">Arenibacter nanhaiticus</name>
    <dbReference type="NCBI Taxonomy" id="558155"/>
    <lineage>
        <taxon>Bacteria</taxon>
        <taxon>Pseudomonadati</taxon>
        <taxon>Bacteroidota</taxon>
        <taxon>Flavobacteriia</taxon>
        <taxon>Flavobacteriales</taxon>
        <taxon>Flavobacteriaceae</taxon>
        <taxon>Arenibacter</taxon>
    </lineage>
</organism>
<dbReference type="EMBL" id="FQYX01000004">
    <property type="protein sequence ID" value="SHI62687.1"/>
    <property type="molecule type" value="Genomic_DNA"/>
</dbReference>
<evidence type="ECO:0000313" key="1">
    <source>
        <dbReference type="EMBL" id="SHI62687.1"/>
    </source>
</evidence>
<dbReference type="RefSeq" id="WP_072763253.1">
    <property type="nucleotide sequence ID" value="NZ_FQYX01000004.1"/>
</dbReference>
<gene>
    <name evidence="1" type="ORF">SAMN04487911_1044</name>
</gene>
<accession>A0A1M6CNV5</accession>
<name>A0A1M6CNV5_9FLAO</name>
<dbReference type="SUPFAM" id="SSF55486">
    <property type="entry name" value="Metalloproteases ('zincins'), catalytic domain"/>
    <property type="match status" value="1"/>
</dbReference>
<sequence length="221" mass="24179">MTSKLYFLGVCFLLFACESNERAVNEEGIINNMNITNLYGDTFPWNGIAARHLKRWDVETEGLIPVKTNNNALAIQAMDKIEEVMGVAMFDRTSIADVPNDEITRGLIISEGTAMGPGGVVDKNSCGMVSKNIGTTSYPTSFYSENGTINTVLYVHLSSSKCTASLEVAIHEFGHALGAGAHFNGFGHGDAINNDFWNVLYNLYKNDIGARENQLTIDKIK</sequence>
<dbReference type="PROSITE" id="PS51257">
    <property type="entry name" value="PROKAR_LIPOPROTEIN"/>
    <property type="match status" value="1"/>
</dbReference>
<keyword evidence="2" id="KW-1185">Reference proteome</keyword>
<evidence type="ECO:0000313" key="2">
    <source>
        <dbReference type="Proteomes" id="UP000184231"/>
    </source>
</evidence>
<dbReference type="AlphaFoldDB" id="A0A1M6CNV5"/>
<reference evidence="1 2" key="1">
    <citation type="submission" date="2016-11" db="EMBL/GenBank/DDBJ databases">
        <authorList>
            <person name="Jaros S."/>
            <person name="Januszkiewicz K."/>
            <person name="Wedrychowicz H."/>
        </authorList>
    </citation>
    <scope>NUCLEOTIDE SEQUENCE [LARGE SCALE GENOMIC DNA]</scope>
    <source>
        <strain evidence="1 2">CGMCC 1.8863</strain>
    </source>
</reference>